<dbReference type="EMBL" id="JAJLJH010000011">
    <property type="protein sequence ID" value="MCK9688903.1"/>
    <property type="molecule type" value="Genomic_DNA"/>
</dbReference>
<dbReference type="InterPro" id="IPR007560">
    <property type="entry name" value="Restrct_endonuc_IV_Mrr"/>
</dbReference>
<dbReference type="Gene3D" id="2.160.20.80">
    <property type="entry name" value="E3 ubiquitin-protein ligase SopA"/>
    <property type="match status" value="1"/>
</dbReference>
<dbReference type="Gene3D" id="3.40.1350.10">
    <property type="match status" value="1"/>
</dbReference>
<sequence>MRDKVRRQLARANVFFQRMANPQHLKLLKEGTSTWNEWRESSPEIVPDLSNAAITGLEFAFGINLAGADLRGADLSSCRLAGARLQRAQLEGANLSSTELRKGRLEDSNLSNANLTGANLYGAILDRAKLRNAKLVRCSLDVGSIEDATLEGASIVDVYVETNPYAGAYGKAVALALLEAQDLDKLSPESAPFIESFVAGAFDAAHRYSKEFNQQVLQAQLDRIKPLTSLYRRSGAFSSELIQVVGAVDSGLIEFLRRNPKRLHDIHWRAFEEVIAEILSSFGWSVQLTQPSKDGGYDILGIHKDISGISSAWIVECKRWHESVGIEVARSLYTVKNEMRVSGAILATTSNFTQGVLDFKSSRYDFDLKNYAAIVEWLGQYKKG</sequence>
<feature type="domain" description="Restriction endonuclease type IV Mrr" evidence="1">
    <location>
        <begin position="264"/>
        <end position="377"/>
    </location>
</feature>
<reference evidence="2" key="1">
    <citation type="submission" date="2021-11" db="EMBL/GenBank/DDBJ databases">
        <title>BS-T2-15 a new species belonging to the Comamonadaceae family isolated from the soil of a French oak forest.</title>
        <authorList>
            <person name="Mieszkin S."/>
            <person name="Alain K."/>
        </authorList>
    </citation>
    <scope>NUCLEOTIDE SEQUENCE</scope>
    <source>
        <strain evidence="2">BS-T2-15</strain>
    </source>
</reference>
<dbReference type="InterPro" id="IPR051082">
    <property type="entry name" value="Pentapeptide-BTB/POZ_domain"/>
</dbReference>
<name>A0A9X1YPV6_9BURK</name>
<comment type="caution">
    <text evidence="2">The sequence shown here is derived from an EMBL/GenBank/DDBJ whole genome shotgun (WGS) entry which is preliminary data.</text>
</comment>
<evidence type="ECO:0000313" key="2">
    <source>
        <dbReference type="EMBL" id="MCK9688903.1"/>
    </source>
</evidence>
<proteinExistence type="predicted"/>
<accession>A0A9X1YPV6</accession>
<dbReference type="InterPro" id="IPR011335">
    <property type="entry name" value="Restrct_endonuc-II-like"/>
</dbReference>
<dbReference type="Proteomes" id="UP001139353">
    <property type="component" value="Unassembled WGS sequence"/>
</dbReference>
<dbReference type="RefSeq" id="WP_275684954.1">
    <property type="nucleotide sequence ID" value="NZ_JAJLJH010000011.1"/>
</dbReference>
<dbReference type="PANTHER" id="PTHR14136">
    <property type="entry name" value="BTB_POZ DOMAIN-CONTAINING PROTEIN KCTD9"/>
    <property type="match status" value="1"/>
</dbReference>
<dbReference type="SUPFAM" id="SSF141571">
    <property type="entry name" value="Pentapeptide repeat-like"/>
    <property type="match status" value="1"/>
</dbReference>
<dbReference type="GO" id="GO:0003677">
    <property type="term" value="F:DNA binding"/>
    <property type="evidence" value="ECO:0007669"/>
    <property type="project" value="InterPro"/>
</dbReference>
<gene>
    <name evidence="2" type="ORF">LPC04_24575</name>
</gene>
<dbReference type="PANTHER" id="PTHR14136:SF17">
    <property type="entry name" value="BTB_POZ DOMAIN-CONTAINING PROTEIN KCTD9"/>
    <property type="match status" value="1"/>
</dbReference>
<dbReference type="InterPro" id="IPR011856">
    <property type="entry name" value="tRNA_endonuc-like_dom_sf"/>
</dbReference>
<dbReference type="GO" id="GO:0004519">
    <property type="term" value="F:endonuclease activity"/>
    <property type="evidence" value="ECO:0007669"/>
    <property type="project" value="InterPro"/>
</dbReference>
<keyword evidence="3" id="KW-1185">Reference proteome</keyword>
<protein>
    <submittedName>
        <fullName evidence="2">Pentapeptide repeat-containing protein</fullName>
    </submittedName>
</protein>
<dbReference type="InterPro" id="IPR001646">
    <property type="entry name" value="5peptide_repeat"/>
</dbReference>
<organism evidence="2 3">
    <name type="scientific">Scleromatobacter humisilvae</name>
    <dbReference type="NCBI Taxonomy" id="2897159"/>
    <lineage>
        <taxon>Bacteria</taxon>
        <taxon>Pseudomonadati</taxon>
        <taxon>Pseudomonadota</taxon>
        <taxon>Betaproteobacteria</taxon>
        <taxon>Burkholderiales</taxon>
        <taxon>Sphaerotilaceae</taxon>
        <taxon>Scleromatobacter</taxon>
    </lineage>
</organism>
<dbReference type="Pfam" id="PF04471">
    <property type="entry name" value="Mrr_cat"/>
    <property type="match status" value="1"/>
</dbReference>
<evidence type="ECO:0000313" key="3">
    <source>
        <dbReference type="Proteomes" id="UP001139353"/>
    </source>
</evidence>
<dbReference type="SUPFAM" id="SSF52980">
    <property type="entry name" value="Restriction endonuclease-like"/>
    <property type="match status" value="1"/>
</dbReference>
<dbReference type="GO" id="GO:0009307">
    <property type="term" value="P:DNA restriction-modification system"/>
    <property type="evidence" value="ECO:0007669"/>
    <property type="project" value="InterPro"/>
</dbReference>
<evidence type="ECO:0000259" key="1">
    <source>
        <dbReference type="Pfam" id="PF04471"/>
    </source>
</evidence>
<dbReference type="AlphaFoldDB" id="A0A9X1YPV6"/>
<dbReference type="Pfam" id="PF00805">
    <property type="entry name" value="Pentapeptide"/>
    <property type="match status" value="2"/>
</dbReference>